<reference evidence="1 2" key="1">
    <citation type="journal article" date="2015" name="BMC Genomics">
        <title>Genome mining reveals unlocked bioactive potential of marine Gram-negative bacteria.</title>
        <authorList>
            <person name="Machado H."/>
            <person name="Sonnenschein E.C."/>
            <person name="Melchiorsen J."/>
            <person name="Gram L."/>
        </authorList>
    </citation>
    <scope>NUCLEOTIDE SEQUENCE [LARGE SCALE GENOMIC DNA]</scope>
    <source>
        <strain evidence="1 2">S2757</strain>
    </source>
</reference>
<keyword evidence="2" id="KW-1185">Reference proteome</keyword>
<organism evidence="1 2">
    <name type="scientific">Vibrio galatheae</name>
    <dbReference type="NCBI Taxonomy" id="579748"/>
    <lineage>
        <taxon>Bacteria</taxon>
        <taxon>Pseudomonadati</taxon>
        <taxon>Pseudomonadota</taxon>
        <taxon>Gammaproteobacteria</taxon>
        <taxon>Vibrionales</taxon>
        <taxon>Vibrionaceae</taxon>
        <taxon>Vibrio</taxon>
    </lineage>
</organism>
<gene>
    <name evidence="1" type="ORF">TW81_10015</name>
</gene>
<dbReference type="PATRIC" id="fig|579748.3.peg.2058"/>
<name>A0A0F4NJF6_9VIBR</name>
<dbReference type="STRING" id="579748.TW81_10015"/>
<evidence type="ECO:0000313" key="2">
    <source>
        <dbReference type="Proteomes" id="UP000033673"/>
    </source>
</evidence>
<comment type="caution">
    <text evidence="1">The sequence shown here is derived from an EMBL/GenBank/DDBJ whole genome shotgun (WGS) entry which is preliminary data.</text>
</comment>
<dbReference type="EMBL" id="JXXV01000016">
    <property type="protein sequence ID" value="KJY83320.1"/>
    <property type="molecule type" value="Genomic_DNA"/>
</dbReference>
<protein>
    <submittedName>
        <fullName evidence="1">Uncharacterized protein</fullName>
    </submittedName>
</protein>
<evidence type="ECO:0000313" key="1">
    <source>
        <dbReference type="EMBL" id="KJY83320.1"/>
    </source>
</evidence>
<dbReference type="AlphaFoldDB" id="A0A0F4NJF6"/>
<proteinExistence type="predicted"/>
<accession>A0A0F4NJF6</accession>
<dbReference type="Proteomes" id="UP000033673">
    <property type="component" value="Unassembled WGS sequence"/>
</dbReference>
<sequence length="111" mass="13342">MLKSIENIRYFYSIFLFYKIQKCILFHMARRLNRFAKINHDPLCYFVFVAPYQYEVFEENTLTGMTFWQLSNRFILLPDDAEEHVLEHEFGHLMHATHPAQVSNVSPLKIQ</sequence>